<sequence>MTNNRTEALRRIAELAREHQLSRKEINEVLPLDTSAASWVRPLLATLGGLFVLAGLLAGLHLIWDDLMPLARVVIVFGTGLCALVMAVAACIQIRFERAAAPLFLLAGIFQTSGLVVLFQEYETALPDEVVAMLISGALMIQFGALFAWLKRVDLLFLTLVFGSGLYMATCAQLDFDGEWIVFTLGLFGLLLSWGLERTAWRNLCPLAWVAYALCFGGGLFALVESHAVVDLLLIAAAAGLIQISVVVERRSLLGVSVLMLLVYLGYYTGEYFADTLGWPIALILFGAALLAASGYAIKLGQRMRKSGDP</sequence>
<dbReference type="STRING" id="1579979.WM2015_905"/>
<gene>
    <name evidence="1" type="ORF">WM2015_905</name>
</gene>
<dbReference type="RefSeq" id="WP_049724931.1">
    <property type="nucleotide sequence ID" value="NZ_CP012154.1"/>
</dbReference>
<accession>A0A0K0XUJ2</accession>
<reference evidence="1 2" key="1">
    <citation type="submission" date="2015-07" db="EMBL/GenBank/DDBJ databases">
        <authorList>
            <person name="Noorani M."/>
        </authorList>
    </citation>
    <scope>NUCLEOTIDE SEQUENCE [LARGE SCALE GENOMIC DNA]</scope>
    <source>
        <strain evidence="1 2">KCTC 42284</strain>
    </source>
</reference>
<dbReference type="Proteomes" id="UP000066624">
    <property type="component" value="Chromosome"/>
</dbReference>
<evidence type="ECO:0000313" key="2">
    <source>
        <dbReference type="Proteomes" id="UP000066624"/>
    </source>
</evidence>
<evidence type="ECO:0000313" key="1">
    <source>
        <dbReference type="EMBL" id="AKS41286.1"/>
    </source>
</evidence>
<protein>
    <submittedName>
        <fullName evidence="1">Uncharacterized protein</fullName>
    </submittedName>
</protein>
<proteinExistence type="predicted"/>
<organism evidence="1 2">
    <name type="scientific">Wenzhouxiangella marina</name>
    <dbReference type="NCBI Taxonomy" id="1579979"/>
    <lineage>
        <taxon>Bacteria</taxon>
        <taxon>Pseudomonadati</taxon>
        <taxon>Pseudomonadota</taxon>
        <taxon>Gammaproteobacteria</taxon>
        <taxon>Chromatiales</taxon>
        <taxon>Wenzhouxiangellaceae</taxon>
        <taxon>Wenzhouxiangella</taxon>
    </lineage>
</organism>
<dbReference type="AlphaFoldDB" id="A0A0K0XUJ2"/>
<dbReference type="KEGG" id="wma:WM2015_905"/>
<dbReference type="EMBL" id="CP012154">
    <property type="protein sequence ID" value="AKS41286.1"/>
    <property type="molecule type" value="Genomic_DNA"/>
</dbReference>
<name>A0A0K0XUJ2_9GAMM</name>
<keyword evidence="2" id="KW-1185">Reference proteome</keyword>